<evidence type="ECO:0000313" key="19">
    <source>
        <dbReference type="Ensembl" id="ENSTRUP00000075743.1"/>
    </source>
</evidence>
<evidence type="ECO:0000313" key="20">
    <source>
        <dbReference type="Proteomes" id="UP000005226"/>
    </source>
</evidence>
<comment type="subunit">
    <text evidence="13">Interacts with U1, U2, U4, U5, and U6 spliceosomal small nuclear RNAs (snRNAs).</text>
</comment>
<feature type="domain" description="RRM" evidence="18">
    <location>
        <begin position="106"/>
        <end position="183"/>
    </location>
</feature>
<keyword evidence="4" id="KW-0507">mRNA processing</keyword>
<evidence type="ECO:0000256" key="1">
    <source>
        <dbReference type="ARBA" id="ARBA00004604"/>
    </source>
</evidence>
<dbReference type="InterPro" id="IPR016024">
    <property type="entry name" value="ARM-type_fold"/>
</dbReference>
<feature type="region of interest" description="Disordered" evidence="17">
    <location>
        <begin position="680"/>
        <end position="718"/>
    </location>
</feature>
<dbReference type="PANTHER" id="PTHR48039">
    <property type="entry name" value="RNA-BINDING MOTIF PROTEIN 14B"/>
    <property type="match status" value="1"/>
</dbReference>
<evidence type="ECO:0000256" key="6">
    <source>
        <dbReference type="ARBA" id="ARBA00022737"/>
    </source>
</evidence>
<keyword evidence="9" id="KW-0007">Acetylation</keyword>
<dbReference type="GO" id="GO:0006397">
    <property type="term" value="P:mRNA processing"/>
    <property type="evidence" value="ECO:0007669"/>
    <property type="project" value="UniProtKB-KW"/>
</dbReference>
<protein>
    <recommendedName>
        <fullName evidence="14">RNA-binding protein 28</fullName>
    </recommendedName>
    <alternativeName>
        <fullName evidence="15">RNA-binding motif protein 28</fullName>
    </alternativeName>
</protein>
<keyword evidence="5" id="KW-0747">Spliceosome</keyword>
<evidence type="ECO:0000256" key="2">
    <source>
        <dbReference type="ARBA" id="ARBA00022499"/>
    </source>
</evidence>
<dbReference type="InterPro" id="IPR012677">
    <property type="entry name" value="Nucleotide-bd_a/b_plait_sf"/>
</dbReference>
<dbReference type="CDD" id="cd12415">
    <property type="entry name" value="RRM3_RBM28_like"/>
    <property type="match status" value="1"/>
</dbReference>
<feature type="region of interest" description="Disordered" evidence="17">
    <location>
        <begin position="596"/>
        <end position="615"/>
    </location>
</feature>
<dbReference type="CDD" id="cd12416">
    <property type="entry name" value="RRM4_RBM28_like"/>
    <property type="match status" value="1"/>
</dbReference>
<feature type="domain" description="RRM" evidence="18">
    <location>
        <begin position="311"/>
        <end position="395"/>
    </location>
</feature>
<dbReference type="InterPro" id="IPR051945">
    <property type="entry name" value="RRM_MRD1_RNA_proc_ribogen"/>
</dbReference>
<dbReference type="GO" id="GO:0005730">
    <property type="term" value="C:nucleolus"/>
    <property type="evidence" value="ECO:0007669"/>
    <property type="project" value="UniProtKB-SubCell"/>
</dbReference>
<reference evidence="19" key="2">
    <citation type="submission" date="2025-08" db="UniProtKB">
        <authorList>
            <consortium name="Ensembl"/>
        </authorList>
    </citation>
    <scope>IDENTIFICATION</scope>
</reference>
<dbReference type="FunFam" id="3.30.70.330:FF:000182">
    <property type="entry name" value="RNA-binding motif protein 28"/>
    <property type="match status" value="1"/>
</dbReference>
<dbReference type="GO" id="GO:0003729">
    <property type="term" value="F:mRNA binding"/>
    <property type="evidence" value="ECO:0007669"/>
    <property type="project" value="TreeGrafter"/>
</dbReference>
<reference evidence="19 20" key="1">
    <citation type="journal article" date="2011" name="Genome Biol. Evol.">
        <title>Integration of the genetic map and genome assembly of fugu facilitates insights into distinct features of genome evolution in teleosts and mammals.</title>
        <authorList>
            <person name="Kai W."/>
            <person name="Kikuchi K."/>
            <person name="Tohari S."/>
            <person name="Chew A.K."/>
            <person name="Tay A."/>
            <person name="Fujiwara A."/>
            <person name="Hosoya S."/>
            <person name="Suetake H."/>
            <person name="Naruse K."/>
            <person name="Brenner S."/>
            <person name="Suzuki Y."/>
            <person name="Venkatesh B."/>
        </authorList>
    </citation>
    <scope>NUCLEOTIDE SEQUENCE [LARGE SCALE GENOMIC DNA]</scope>
</reference>
<evidence type="ECO:0000259" key="18">
    <source>
        <dbReference type="PROSITE" id="PS50102"/>
    </source>
</evidence>
<dbReference type="CDD" id="cd12414">
    <property type="entry name" value="RRM2_RBM28_like"/>
    <property type="match status" value="1"/>
</dbReference>
<dbReference type="SUPFAM" id="SSF54928">
    <property type="entry name" value="RNA-binding domain, RBD"/>
    <property type="match status" value="3"/>
</dbReference>
<name>A0A674NQT8_TAKRU</name>
<feature type="domain" description="RRM" evidence="18">
    <location>
        <begin position="463"/>
        <end position="568"/>
    </location>
</feature>
<proteinExistence type="predicted"/>
<evidence type="ECO:0000256" key="3">
    <source>
        <dbReference type="ARBA" id="ARBA00022553"/>
    </source>
</evidence>
<keyword evidence="2" id="KW-1017">Isopeptide bond</keyword>
<dbReference type="GO" id="GO:0008380">
    <property type="term" value="P:RNA splicing"/>
    <property type="evidence" value="ECO:0007669"/>
    <property type="project" value="UniProtKB-KW"/>
</dbReference>
<feature type="region of interest" description="Disordered" evidence="17">
    <location>
        <begin position="223"/>
        <end position="303"/>
    </location>
</feature>
<evidence type="ECO:0000256" key="16">
    <source>
        <dbReference type="PROSITE-ProRule" id="PRU00176"/>
    </source>
</evidence>
<keyword evidence="10" id="KW-0508">mRNA splicing</keyword>
<keyword evidence="8 16" id="KW-0694">RNA-binding</keyword>
<keyword evidence="6" id="KW-0677">Repeat</keyword>
<keyword evidence="3" id="KW-0597">Phosphoprotein</keyword>
<comment type="function">
    <text evidence="12">Nucleolar component of the spliceosomal ribonucleoprotein complexes.</text>
</comment>
<comment type="subcellular location">
    <subcellularLocation>
        <location evidence="1">Nucleus</location>
        <location evidence="1">Nucleolus</location>
    </subcellularLocation>
</comment>
<dbReference type="Ensembl" id="ENSTRUT00000073684.1">
    <property type="protein sequence ID" value="ENSTRUP00000075743.1"/>
    <property type="gene ID" value="ENSTRUG00000013311.3"/>
</dbReference>
<evidence type="ECO:0000256" key="15">
    <source>
        <dbReference type="ARBA" id="ARBA00075702"/>
    </source>
</evidence>
<feature type="compositionally biased region" description="Polar residues" evidence="17">
    <location>
        <begin position="596"/>
        <end position="606"/>
    </location>
</feature>
<dbReference type="CDD" id="cd12413">
    <property type="entry name" value="RRM1_RBM28_like"/>
    <property type="match status" value="1"/>
</dbReference>
<organism evidence="19 20">
    <name type="scientific">Takifugu rubripes</name>
    <name type="common">Japanese pufferfish</name>
    <name type="synonym">Fugu rubripes</name>
    <dbReference type="NCBI Taxonomy" id="31033"/>
    <lineage>
        <taxon>Eukaryota</taxon>
        <taxon>Metazoa</taxon>
        <taxon>Chordata</taxon>
        <taxon>Craniata</taxon>
        <taxon>Vertebrata</taxon>
        <taxon>Euteleostomi</taxon>
        <taxon>Actinopterygii</taxon>
        <taxon>Neopterygii</taxon>
        <taxon>Teleostei</taxon>
        <taxon>Neoteleostei</taxon>
        <taxon>Acanthomorphata</taxon>
        <taxon>Eupercaria</taxon>
        <taxon>Tetraodontiformes</taxon>
        <taxon>Tetradontoidea</taxon>
        <taxon>Tetraodontidae</taxon>
        <taxon>Takifugu</taxon>
    </lineage>
</organism>
<dbReference type="PROSITE" id="PS50102">
    <property type="entry name" value="RRM"/>
    <property type="match status" value="4"/>
</dbReference>
<keyword evidence="20" id="KW-1185">Reference proteome</keyword>
<evidence type="ECO:0000256" key="14">
    <source>
        <dbReference type="ARBA" id="ARBA00067877"/>
    </source>
</evidence>
<keyword evidence="7" id="KW-0832">Ubl conjugation</keyword>
<evidence type="ECO:0000256" key="5">
    <source>
        <dbReference type="ARBA" id="ARBA00022728"/>
    </source>
</evidence>
<dbReference type="SMART" id="SM00360">
    <property type="entry name" value="RRM"/>
    <property type="match status" value="4"/>
</dbReference>
<keyword evidence="11" id="KW-0539">Nucleus</keyword>
<evidence type="ECO:0000256" key="11">
    <source>
        <dbReference type="ARBA" id="ARBA00023242"/>
    </source>
</evidence>
<dbReference type="InterPro" id="IPR035979">
    <property type="entry name" value="RBD_domain_sf"/>
</dbReference>
<evidence type="ECO:0000256" key="8">
    <source>
        <dbReference type="ARBA" id="ARBA00022884"/>
    </source>
</evidence>
<sequence>MSEHTVFVSRLPTTASNERLEEIFSEIGPVKQCFVVNEKGTQKCRGFGYVTYSMTEDVQRAMKEIKEYDGQKITLCVSKKKMHEKKKPGKKNEHAPKGIRKNVLKARLIIRNLSFQCSENDLKQVCTKFGPILEAKIPLKPDGKMRGFAFVQFKNMSSAAKALNALNLKEIKGRQVAVDWAVPKDRYVATQSSSSAGSVVTHINGYIFKVLQKNSFYRVLSKPATRQEVESPSDDEASHEEEDDTEEDDVSLDDDDGDEDDDDDDDDKDSEDDDDKDSDDDDNDSDDDDDVDEAQKKTVRKDLPSDVKEGRTIFIRNLSFDTEEEDLEKVLLQFGELKYVKIVMQPETEHSKGCAFAQFRSKESADQCIAAAQDESECGGIRVDGRKLFIVTAVSKEDAVKMKVNKVKVETGTRNLYLAREGLIRAGTKAAEGVSETDMIKRTRFEELKRAKLRDLNVYVSKTRLCIHNLPKSVDSKKLKALCLQAVKGNKGVFVNESRVMYDKKPLKGQVMGQSLGYGFVQFKEHEHALGALRYLNNNPNIFGPNKRPIVEFSLEDSRKLKIKELRQQKYKVCLNSFTHPSQSQMTREKKIPGTDINTQESSELPSQGKGVKDPSVQMSKRLRFAFRCNTYYTCNSAPRGQTPNKSHLGFVTNPEVEHIELQNGKKRRKVLAFPSHRGPKIRMRDRGKQKVPPPKKTRPGMSRKAQKIQQMEKPRQLQKVRALSLRVAF</sequence>
<dbReference type="GeneTree" id="ENSGT00550000074976"/>
<evidence type="ECO:0000256" key="12">
    <source>
        <dbReference type="ARBA" id="ARBA00053567"/>
    </source>
</evidence>
<feature type="compositionally biased region" description="Acidic residues" evidence="17">
    <location>
        <begin position="231"/>
        <end position="292"/>
    </location>
</feature>
<evidence type="ECO:0000256" key="10">
    <source>
        <dbReference type="ARBA" id="ARBA00023187"/>
    </source>
</evidence>
<evidence type="ECO:0000256" key="4">
    <source>
        <dbReference type="ARBA" id="ARBA00022664"/>
    </source>
</evidence>
<dbReference type="Pfam" id="PF00076">
    <property type="entry name" value="RRM_1"/>
    <property type="match status" value="3"/>
</dbReference>
<dbReference type="Proteomes" id="UP000005226">
    <property type="component" value="Chromosome 9"/>
</dbReference>
<evidence type="ECO:0000256" key="9">
    <source>
        <dbReference type="ARBA" id="ARBA00022990"/>
    </source>
</evidence>
<gene>
    <name evidence="19" type="primary">rbm28</name>
</gene>
<feature type="compositionally biased region" description="Basic residues" evidence="17">
    <location>
        <begin position="690"/>
        <end position="699"/>
    </location>
</feature>
<dbReference type="FunFam" id="3.30.70.330:FF:000315">
    <property type="entry name" value="RNA-binding motif protein 28"/>
    <property type="match status" value="1"/>
</dbReference>
<evidence type="ECO:0000256" key="7">
    <source>
        <dbReference type="ARBA" id="ARBA00022843"/>
    </source>
</evidence>
<dbReference type="FunFam" id="3.30.70.330:FF:000340">
    <property type="entry name" value="RNA-binding motif protein 28"/>
    <property type="match status" value="1"/>
</dbReference>
<dbReference type="AlphaFoldDB" id="A0A674NQT8"/>
<dbReference type="GO" id="GO:0005681">
    <property type="term" value="C:spliceosomal complex"/>
    <property type="evidence" value="ECO:0007669"/>
    <property type="project" value="UniProtKB-KW"/>
</dbReference>
<dbReference type="InterPro" id="IPR000504">
    <property type="entry name" value="RRM_dom"/>
</dbReference>
<feature type="domain" description="RRM" evidence="18">
    <location>
        <begin position="4"/>
        <end position="82"/>
    </location>
</feature>
<accession>A0A674NQT8</accession>
<dbReference type="SUPFAM" id="SSF48371">
    <property type="entry name" value="ARM repeat"/>
    <property type="match status" value="1"/>
</dbReference>
<dbReference type="Gene3D" id="3.30.70.330">
    <property type="match status" value="4"/>
</dbReference>
<feature type="compositionally biased region" description="Basic and acidic residues" evidence="17">
    <location>
        <begin position="293"/>
        <end position="303"/>
    </location>
</feature>
<reference evidence="19" key="3">
    <citation type="submission" date="2025-09" db="UniProtKB">
        <authorList>
            <consortium name="Ensembl"/>
        </authorList>
    </citation>
    <scope>IDENTIFICATION</scope>
</reference>
<dbReference type="PANTHER" id="PTHR48039:SF5">
    <property type="entry name" value="RNA-BINDING PROTEIN 28"/>
    <property type="match status" value="1"/>
</dbReference>
<evidence type="ECO:0000256" key="13">
    <source>
        <dbReference type="ARBA" id="ARBA00062033"/>
    </source>
</evidence>
<evidence type="ECO:0000256" key="17">
    <source>
        <dbReference type="SAM" id="MobiDB-lite"/>
    </source>
</evidence>